<keyword evidence="5" id="KW-1185">Reference proteome</keyword>
<evidence type="ECO:0000259" key="3">
    <source>
        <dbReference type="PROSITE" id="PS51352"/>
    </source>
</evidence>
<gene>
    <name evidence="4" type="ORF">GCM10023187_52760</name>
</gene>
<evidence type="ECO:0000256" key="2">
    <source>
        <dbReference type="SAM" id="SignalP"/>
    </source>
</evidence>
<dbReference type="PROSITE" id="PS51352">
    <property type="entry name" value="THIOREDOXIN_2"/>
    <property type="match status" value="1"/>
</dbReference>
<dbReference type="CDD" id="cd02947">
    <property type="entry name" value="TRX_family"/>
    <property type="match status" value="1"/>
</dbReference>
<feature type="chain" id="PRO_5046178884" description="Thioredoxin domain-containing protein" evidence="2">
    <location>
        <begin position="23"/>
        <end position="417"/>
    </location>
</feature>
<dbReference type="InterPro" id="IPR051099">
    <property type="entry name" value="AGR/TXD"/>
</dbReference>
<name>A0ABP8KYK0_9BACT</name>
<accession>A0ABP8KYK0</accession>
<dbReference type="Gene3D" id="3.40.30.10">
    <property type="entry name" value="Glutaredoxin"/>
    <property type="match status" value="1"/>
</dbReference>
<proteinExistence type="predicted"/>
<dbReference type="SUPFAM" id="SSF52833">
    <property type="entry name" value="Thioredoxin-like"/>
    <property type="match status" value="1"/>
</dbReference>
<dbReference type="EMBL" id="BAABHB010000017">
    <property type="protein sequence ID" value="GAA4418896.1"/>
    <property type="molecule type" value="Genomic_DNA"/>
</dbReference>
<dbReference type="InterPro" id="IPR036249">
    <property type="entry name" value="Thioredoxin-like_sf"/>
</dbReference>
<organism evidence="4 5">
    <name type="scientific">Nibrella viscosa</name>
    <dbReference type="NCBI Taxonomy" id="1084524"/>
    <lineage>
        <taxon>Bacteria</taxon>
        <taxon>Pseudomonadati</taxon>
        <taxon>Bacteroidota</taxon>
        <taxon>Cytophagia</taxon>
        <taxon>Cytophagales</taxon>
        <taxon>Spirosomataceae</taxon>
        <taxon>Nibrella</taxon>
    </lineage>
</organism>
<comment type="caution">
    <text evidence="4">The sequence shown here is derived from an EMBL/GenBank/DDBJ whole genome shotgun (WGS) entry which is preliminary data.</text>
</comment>
<dbReference type="Pfam" id="PF13899">
    <property type="entry name" value="Thioredoxin_7"/>
    <property type="match status" value="1"/>
</dbReference>
<feature type="signal peptide" evidence="2">
    <location>
        <begin position="1"/>
        <end position="22"/>
    </location>
</feature>
<keyword evidence="1 2" id="KW-0732">Signal</keyword>
<dbReference type="PANTHER" id="PTHR15337">
    <property type="entry name" value="ANTERIOR GRADIENT PROTEIN-RELATED"/>
    <property type="match status" value="1"/>
</dbReference>
<dbReference type="RefSeq" id="WP_345271061.1">
    <property type="nucleotide sequence ID" value="NZ_BAABHB010000017.1"/>
</dbReference>
<dbReference type="InterPro" id="IPR013766">
    <property type="entry name" value="Thioredoxin_domain"/>
</dbReference>
<dbReference type="Proteomes" id="UP001500936">
    <property type="component" value="Unassembled WGS sequence"/>
</dbReference>
<protein>
    <recommendedName>
        <fullName evidence="3">Thioredoxin domain-containing protein</fullName>
    </recommendedName>
</protein>
<reference evidence="5" key="1">
    <citation type="journal article" date="2019" name="Int. J. Syst. Evol. Microbiol.">
        <title>The Global Catalogue of Microorganisms (GCM) 10K type strain sequencing project: providing services to taxonomists for standard genome sequencing and annotation.</title>
        <authorList>
            <consortium name="The Broad Institute Genomics Platform"/>
            <consortium name="The Broad Institute Genome Sequencing Center for Infectious Disease"/>
            <person name="Wu L."/>
            <person name="Ma J."/>
        </authorList>
    </citation>
    <scope>NUCLEOTIDE SEQUENCE [LARGE SCALE GENOMIC DNA]</scope>
    <source>
        <strain evidence="5">JCM 17925</strain>
    </source>
</reference>
<evidence type="ECO:0000313" key="4">
    <source>
        <dbReference type="EMBL" id="GAA4418896.1"/>
    </source>
</evidence>
<feature type="domain" description="Thioredoxin" evidence="3">
    <location>
        <begin position="20"/>
        <end position="143"/>
    </location>
</feature>
<evidence type="ECO:0000313" key="5">
    <source>
        <dbReference type="Proteomes" id="UP001500936"/>
    </source>
</evidence>
<sequence>MSLMRFSVLICTFLYVSVSASAAAPSPGKGIQFAAVTWKEALQQAKTSRKLIFVDAYASWCGPCKLMAARVFTDDKVAAYYNEQFINVKMDMESEEGEVFGESYPVEAYPTFLFIDGEGKLVHRQTGAMPAQEFIQLGEDAQNPEKQTSAIEQRLKANLNTPEGVTAYLEYLADNDQPTDSVAEAYFKQIPPRDWMLTANWELLDDYIKSAGSPVIRHIEEHRPEFEAGIGRSKLNEKLQALYKKSIKNLLAETPLDTTAYRDMTNRLLLSLKEENKPKVRFYLAMAAYASRKDTVGLINETIRYVEIENPDVDKLKEYAHMFYKEFENSPLAQAKALEWSRTATEIESDYDALSQYALSLHRAGQTQQALLYARKAVEEARTSEDGDYRKMKALIARLSPQKPVRKKAVPLRAKRG</sequence>
<evidence type="ECO:0000256" key="1">
    <source>
        <dbReference type="ARBA" id="ARBA00022729"/>
    </source>
</evidence>
<dbReference type="PANTHER" id="PTHR15337:SF11">
    <property type="entry name" value="THIOREDOXIN DOMAIN-CONTAINING PROTEIN"/>
    <property type="match status" value="1"/>
</dbReference>